<dbReference type="GO" id="GO:0016740">
    <property type="term" value="F:transferase activity"/>
    <property type="evidence" value="ECO:0007669"/>
    <property type="project" value="UniProtKB-KW"/>
</dbReference>
<gene>
    <name evidence="2" type="ORF">EV686_101280</name>
</gene>
<reference evidence="2 3" key="1">
    <citation type="submission" date="2019-03" db="EMBL/GenBank/DDBJ databases">
        <title>Genomic Encyclopedia of Type Strains, Phase IV (KMG-IV): sequencing the most valuable type-strain genomes for metagenomic binning, comparative biology and taxonomic classification.</title>
        <authorList>
            <person name="Goeker M."/>
        </authorList>
    </citation>
    <scope>NUCLEOTIDE SEQUENCE [LARGE SCALE GENOMIC DNA]</scope>
    <source>
        <strain evidence="2 3">DSM 100048</strain>
    </source>
</reference>
<keyword evidence="2" id="KW-0808">Transferase</keyword>
<accession>A0A4R3VFN7</accession>
<dbReference type="Proteomes" id="UP000294692">
    <property type="component" value="Unassembled WGS sequence"/>
</dbReference>
<dbReference type="PANTHER" id="PTHR43031">
    <property type="entry name" value="FAD-DEPENDENT OXIDOREDUCTASE"/>
    <property type="match status" value="1"/>
</dbReference>
<evidence type="ECO:0000313" key="2">
    <source>
        <dbReference type="EMBL" id="TCV02823.1"/>
    </source>
</evidence>
<dbReference type="AlphaFoldDB" id="A0A4R3VFN7"/>
<evidence type="ECO:0000259" key="1">
    <source>
        <dbReference type="PROSITE" id="PS50206"/>
    </source>
</evidence>
<comment type="caution">
    <text evidence="2">The sequence shown here is derived from an EMBL/GenBank/DDBJ whole genome shotgun (WGS) entry which is preliminary data.</text>
</comment>
<dbReference type="PANTHER" id="PTHR43031:SF18">
    <property type="entry name" value="RHODANESE-RELATED SULFURTRANSFERASES"/>
    <property type="match status" value="1"/>
</dbReference>
<dbReference type="InterPro" id="IPR001763">
    <property type="entry name" value="Rhodanese-like_dom"/>
</dbReference>
<dbReference type="Pfam" id="PF00581">
    <property type="entry name" value="Rhodanese"/>
    <property type="match status" value="1"/>
</dbReference>
<dbReference type="OrthoDB" id="1445766at2"/>
<dbReference type="EMBL" id="SMBX01000001">
    <property type="protein sequence ID" value="TCV02823.1"/>
    <property type="molecule type" value="Genomic_DNA"/>
</dbReference>
<dbReference type="Gene3D" id="3.40.250.10">
    <property type="entry name" value="Rhodanese-like domain"/>
    <property type="match status" value="1"/>
</dbReference>
<dbReference type="CDD" id="cd00158">
    <property type="entry name" value="RHOD"/>
    <property type="match status" value="1"/>
</dbReference>
<dbReference type="SMART" id="SM00450">
    <property type="entry name" value="RHOD"/>
    <property type="match status" value="1"/>
</dbReference>
<dbReference type="SUPFAM" id="SSF52821">
    <property type="entry name" value="Rhodanese/Cell cycle control phosphatase"/>
    <property type="match status" value="1"/>
</dbReference>
<protein>
    <submittedName>
        <fullName evidence="2">Rhodanese-related sulfurtransferase</fullName>
    </submittedName>
</protein>
<dbReference type="InterPro" id="IPR050229">
    <property type="entry name" value="GlpE_sulfurtransferase"/>
</dbReference>
<name>A0A4R3VFN7_9BURK</name>
<proteinExistence type="predicted"/>
<evidence type="ECO:0000313" key="3">
    <source>
        <dbReference type="Proteomes" id="UP000294692"/>
    </source>
</evidence>
<organism evidence="2 3">
    <name type="scientific">Paracandidimonas soli</name>
    <dbReference type="NCBI Taxonomy" id="1917182"/>
    <lineage>
        <taxon>Bacteria</taxon>
        <taxon>Pseudomonadati</taxon>
        <taxon>Pseudomonadota</taxon>
        <taxon>Betaproteobacteria</taxon>
        <taxon>Burkholderiales</taxon>
        <taxon>Alcaligenaceae</taxon>
        <taxon>Paracandidimonas</taxon>
    </lineage>
</organism>
<feature type="domain" description="Rhodanese" evidence="1">
    <location>
        <begin position="46"/>
        <end position="134"/>
    </location>
</feature>
<keyword evidence="3" id="KW-1185">Reference proteome</keyword>
<dbReference type="InterPro" id="IPR036873">
    <property type="entry name" value="Rhodanese-like_dom_sf"/>
</dbReference>
<dbReference type="RefSeq" id="WP_132472714.1">
    <property type="nucleotide sequence ID" value="NZ_JBHRVM010000001.1"/>
</dbReference>
<sequence>MDFLLSQNNLLILTVAVTAVIALALPSILKGKTKTLSVNQAVQLINQQNGLFVDVRAADLFKAASIAQSRSLPTADIATRHNSLPKDRPLIVVCERGRNSIAAASKLRKLGFDNVFSLDGGIQAWAQAGMPLSRKS</sequence>
<dbReference type="PROSITE" id="PS50206">
    <property type="entry name" value="RHODANESE_3"/>
    <property type="match status" value="1"/>
</dbReference>